<name>A0ABT8YGL4_9HYPH</name>
<proteinExistence type="inferred from homology"/>
<dbReference type="NCBIfam" id="NF001268">
    <property type="entry name" value="PRK00228.1-4"/>
    <property type="match status" value="1"/>
</dbReference>
<dbReference type="PANTHER" id="PTHR30327">
    <property type="entry name" value="UNCHARACTERIZED PROTEIN YQGE"/>
    <property type="match status" value="1"/>
</dbReference>
<dbReference type="HAMAP" id="MF_00758">
    <property type="entry name" value="UPF0301"/>
    <property type="match status" value="1"/>
</dbReference>
<organism evidence="3 4">
    <name type="scientific">Rhizobium alvei</name>
    <dbReference type="NCBI Taxonomy" id="1132659"/>
    <lineage>
        <taxon>Bacteria</taxon>
        <taxon>Pseudomonadati</taxon>
        <taxon>Pseudomonadota</taxon>
        <taxon>Alphaproteobacteria</taxon>
        <taxon>Hyphomicrobiales</taxon>
        <taxon>Rhizobiaceae</taxon>
        <taxon>Rhizobium/Agrobacterium group</taxon>
        <taxon>Rhizobium</taxon>
    </lineage>
</organism>
<protein>
    <recommendedName>
        <fullName evidence="2">UPF0301 protein Q4481_02475</fullName>
    </recommendedName>
</protein>
<keyword evidence="4" id="KW-1185">Reference proteome</keyword>
<dbReference type="Pfam" id="PF02622">
    <property type="entry name" value="DUF179"/>
    <property type="match status" value="1"/>
</dbReference>
<reference evidence="3" key="1">
    <citation type="journal article" date="2015" name="Int. J. Syst. Evol. Microbiol.">
        <title>Rhizobium alvei sp. nov., isolated from a freshwater river.</title>
        <authorList>
            <person name="Sheu S.Y."/>
            <person name="Huang H.W."/>
            <person name="Young C.C."/>
            <person name="Chen W.M."/>
        </authorList>
    </citation>
    <scope>NUCLEOTIDE SEQUENCE</scope>
    <source>
        <strain evidence="3">TNR-22</strain>
    </source>
</reference>
<evidence type="ECO:0000256" key="2">
    <source>
        <dbReference type="HAMAP-Rule" id="MF_00758"/>
    </source>
</evidence>
<accession>A0ABT8YGL4</accession>
<dbReference type="SUPFAM" id="SSF143456">
    <property type="entry name" value="VC0467-like"/>
    <property type="match status" value="1"/>
</dbReference>
<reference evidence="3" key="2">
    <citation type="submission" date="2023-07" db="EMBL/GenBank/DDBJ databases">
        <authorList>
            <person name="Shen H."/>
        </authorList>
    </citation>
    <scope>NUCLEOTIDE SEQUENCE</scope>
    <source>
        <strain evidence="3">TNR-22</strain>
    </source>
</reference>
<comment type="similarity">
    <text evidence="1 2">Belongs to the UPF0301 (AlgH) family.</text>
</comment>
<dbReference type="PANTHER" id="PTHR30327:SF1">
    <property type="entry name" value="UPF0301 PROTEIN YQGE"/>
    <property type="match status" value="1"/>
</dbReference>
<dbReference type="RefSeq" id="WP_304374675.1">
    <property type="nucleotide sequence ID" value="NZ_JAUOZU010000001.1"/>
</dbReference>
<evidence type="ECO:0000313" key="3">
    <source>
        <dbReference type="EMBL" id="MDO6962803.1"/>
    </source>
</evidence>
<evidence type="ECO:0000313" key="4">
    <source>
        <dbReference type="Proteomes" id="UP001174932"/>
    </source>
</evidence>
<evidence type="ECO:0000256" key="1">
    <source>
        <dbReference type="ARBA" id="ARBA00009600"/>
    </source>
</evidence>
<dbReference type="Gene3D" id="3.40.1740.10">
    <property type="entry name" value="VC0467-like"/>
    <property type="match status" value="1"/>
</dbReference>
<comment type="caution">
    <text evidence="3">The sequence shown here is derived from an EMBL/GenBank/DDBJ whole genome shotgun (WGS) entry which is preliminary data.</text>
</comment>
<dbReference type="InterPro" id="IPR003774">
    <property type="entry name" value="AlgH-like"/>
</dbReference>
<dbReference type="EMBL" id="JAUOZU010000001">
    <property type="protein sequence ID" value="MDO6962803.1"/>
    <property type="molecule type" value="Genomic_DNA"/>
</dbReference>
<sequence length="202" mass="21828">MVDLQSLKSKGERGFLDGQFLIAMPGMADSNFARAVVYICAHSTDGAMGFIINQPQRLSFVDILLHLKLIGEDDAIMVPETTRSFPIQKGGPVETGRGFVLHSDDYLTQSSIPVSDELCLTATVDIIRAISRGRGPSRATLLLGYAGWSAGQLESEIAANGWLSCPADESLIFDRDLDGKYNRALALMGIHPAMLSMEVGHS</sequence>
<gene>
    <name evidence="3" type="ORF">Q4481_02475</name>
</gene>
<dbReference type="Proteomes" id="UP001174932">
    <property type="component" value="Unassembled WGS sequence"/>
</dbReference>